<keyword evidence="2" id="KW-1185">Reference proteome</keyword>
<gene>
    <name evidence="1" type="ORF">HD842_000850</name>
</gene>
<protein>
    <submittedName>
        <fullName evidence="1">Uncharacterized protein</fullName>
    </submittedName>
</protein>
<evidence type="ECO:0000313" key="1">
    <source>
        <dbReference type="EMBL" id="MBB6132739.1"/>
    </source>
</evidence>
<reference evidence="1 2" key="1">
    <citation type="submission" date="2020-08" db="EMBL/GenBank/DDBJ databases">
        <title>The Agave Microbiome: Exploring the role of microbial communities in plant adaptations to desert environments.</title>
        <authorList>
            <person name="Partida-Martinez L.P."/>
        </authorList>
    </citation>
    <scope>NUCLEOTIDE SEQUENCE [LARGE SCALE GENOMIC DNA]</scope>
    <source>
        <strain evidence="1 2">AT3.2</strain>
    </source>
</reference>
<name>A0A7W9WW38_9BURK</name>
<comment type="caution">
    <text evidence="1">The sequence shown here is derived from an EMBL/GenBank/DDBJ whole genome shotgun (WGS) entry which is preliminary data.</text>
</comment>
<accession>A0A7W9WW38</accession>
<dbReference type="RefSeq" id="WP_183551367.1">
    <property type="nucleotide sequence ID" value="NZ_JACHBX010000001.1"/>
</dbReference>
<evidence type="ECO:0000313" key="2">
    <source>
        <dbReference type="Proteomes" id="UP000540787"/>
    </source>
</evidence>
<organism evidence="1 2">
    <name type="scientific">Massilia aurea</name>
    <dbReference type="NCBI Taxonomy" id="373040"/>
    <lineage>
        <taxon>Bacteria</taxon>
        <taxon>Pseudomonadati</taxon>
        <taxon>Pseudomonadota</taxon>
        <taxon>Betaproteobacteria</taxon>
        <taxon>Burkholderiales</taxon>
        <taxon>Oxalobacteraceae</taxon>
        <taxon>Telluria group</taxon>
        <taxon>Massilia</taxon>
    </lineage>
</organism>
<dbReference type="AlphaFoldDB" id="A0A7W9WW38"/>
<proteinExistence type="predicted"/>
<dbReference type="Proteomes" id="UP000540787">
    <property type="component" value="Unassembled WGS sequence"/>
</dbReference>
<dbReference type="EMBL" id="JACHBX010000001">
    <property type="protein sequence ID" value="MBB6132739.1"/>
    <property type="molecule type" value="Genomic_DNA"/>
</dbReference>
<sequence>MTTTTDEAHHVIEQLGGNVKTALFCDTSATKACYLSHLNYTFVSKEAKHVER</sequence>